<dbReference type="AlphaFoldDB" id="A0A3J4MS74"/>
<reference evidence="1" key="1">
    <citation type="submission" date="2018-11" db="EMBL/GenBank/DDBJ databases">
        <authorList>
            <consortium name="PulseNet: The National Subtyping Network for Foodborne Disease Surveillance"/>
            <person name="Tarr C.L."/>
            <person name="Trees E."/>
            <person name="Katz L.S."/>
            <person name="Carleton-Romer H.A."/>
            <person name="Stroika S."/>
            <person name="Kucerova Z."/>
            <person name="Roache K.F."/>
            <person name="Sabol A.L."/>
            <person name="Besser J."/>
            <person name="Gerner-Smidt P."/>
        </authorList>
    </citation>
    <scope>NUCLEOTIDE SEQUENCE [LARGE SCALE GENOMIC DNA]</scope>
    <source>
        <strain evidence="1">PNUSAS057377</strain>
    </source>
</reference>
<accession>A0A3J4MS74</accession>
<proteinExistence type="predicted"/>
<name>A0A3J4MS74_SALER</name>
<dbReference type="EMBL" id="RMUA01000043">
    <property type="protein sequence ID" value="MFK71530.1"/>
    <property type="molecule type" value="Genomic_DNA"/>
</dbReference>
<comment type="caution">
    <text evidence="1">The sequence shown here is derived from an EMBL/GenBank/DDBJ whole genome shotgun (WGS) entry which is preliminary data.</text>
</comment>
<gene>
    <name evidence="1" type="ORF">EEN95_20405</name>
</gene>
<sequence>MLYLLIFIRMIIVFSAEIVQIHHIAKSVNFTLIRVWVSSKTCERI</sequence>
<organism evidence="1">
    <name type="scientific">Salmonella enterica</name>
    <name type="common">Salmonella choleraesuis</name>
    <dbReference type="NCBI Taxonomy" id="28901"/>
    <lineage>
        <taxon>Bacteria</taxon>
        <taxon>Pseudomonadati</taxon>
        <taxon>Pseudomonadota</taxon>
        <taxon>Gammaproteobacteria</taxon>
        <taxon>Enterobacterales</taxon>
        <taxon>Enterobacteriaceae</taxon>
        <taxon>Salmonella</taxon>
    </lineage>
</organism>
<protein>
    <submittedName>
        <fullName evidence="1">Transcriptional regulator</fullName>
    </submittedName>
</protein>
<dbReference type="Proteomes" id="UP000885320">
    <property type="component" value="Unassembled WGS sequence"/>
</dbReference>
<evidence type="ECO:0000313" key="1">
    <source>
        <dbReference type="EMBL" id="MFK71530.1"/>
    </source>
</evidence>